<accession>A0A6C7SHB3</accession>
<protein>
    <recommendedName>
        <fullName evidence="1">DUF7897 domain-containing protein</fullName>
    </recommendedName>
</protein>
<evidence type="ECO:0000259" key="1">
    <source>
        <dbReference type="Pfam" id="PF25448"/>
    </source>
</evidence>
<comment type="caution">
    <text evidence="2">The sequence shown here is derived from an EMBL/GenBank/DDBJ whole genome shotgun (WGS) entry which is preliminary data.</text>
</comment>
<evidence type="ECO:0000313" key="2">
    <source>
        <dbReference type="EMBL" id="ECR0843146.1"/>
    </source>
</evidence>
<reference evidence="2" key="1">
    <citation type="submission" date="2019-09" db="EMBL/GenBank/DDBJ databases">
        <authorList>
            <consortium name="NARMS: The National Antimicrobial Resistance Monitoring System"/>
        </authorList>
    </citation>
    <scope>NUCLEOTIDE SEQUENCE</scope>
    <source>
        <strain evidence="2">FSIS11924124</strain>
    </source>
</reference>
<organism evidence="2">
    <name type="scientific">Campylobacter jejuni</name>
    <dbReference type="NCBI Taxonomy" id="197"/>
    <lineage>
        <taxon>Bacteria</taxon>
        <taxon>Pseudomonadati</taxon>
        <taxon>Campylobacterota</taxon>
        <taxon>Epsilonproteobacteria</taxon>
        <taxon>Campylobacterales</taxon>
        <taxon>Campylobacteraceae</taxon>
        <taxon>Campylobacter</taxon>
    </lineage>
</organism>
<dbReference type="InterPro" id="IPR057219">
    <property type="entry name" value="DUF7897"/>
</dbReference>
<feature type="non-terminal residue" evidence="2">
    <location>
        <position position="1"/>
    </location>
</feature>
<dbReference type="EMBL" id="AAKEER010000094">
    <property type="protein sequence ID" value="ECR0843146.1"/>
    <property type="molecule type" value="Genomic_DNA"/>
</dbReference>
<dbReference type="Pfam" id="PF25448">
    <property type="entry name" value="DUF7897"/>
    <property type="match status" value="1"/>
</dbReference>
<feature type="domain" description="DUF7897" evidence="1">
    <location>
        <begin position="1"/>
        <end position="57"/>
    </location>
</feature>
<dbReference type="AlphaFoldDB" id="A0A6C7SHB3"/>
<gene>
    <name evidence="2" type="ORF">F0865_08610</name>
</gene>
<name>A0A6C7SHB3_CAMJU</name>
<proteinExistence type="predicted"/>
<sequence>KNYHELAKHYALRLDAKEFLSRFCEIEDNIFLPIMPKCKEFVKFYYDLYEKIGNEIDNSGEFERYKKK</sequence>